<protein>
    <recommendedName>
        <fullName evidence="4">4-vinyl reductase 4VR domain-containing protein</fullName>
    </recommendedName>
</protein>
<dbReference type="SUPFAM" id="SSF111126">
    <property type="entry name" value="Ligand-binding domain in the NO signalling and Golgi transport"/>
    <property type="match status" value="1"/>
</dbReference>
<keyword evidence="3" id="KW-1185">Reference proteome</keyword>
<reference evidence="2 3" key="1">
    <citation type="submission" date="2019-04" db="EMBL/GenBank/DDBJ databases">
        <authorList>
            <person name="Li Y."/>
            <person name="Wang J."/>
        </authorList>
    </citation>
    <scope>NUCLEOTIDE SEQUENCE [LARGE SCALE GENOMIC DNA]</scope>
    <source>
        <strain evidence="2 3">DSM 14668</strain>
    </source>
</reference>
<dbReference type="Proteomes" id="UP000309215">
    <property type="component" value="Unassembled WGS sequence"/>
</dbReference>
<evidence type="ECO:0008006" key="4">
    <source>
        <dbReference type="Google" id="ProtNLM"/>
    </source>
</evidence>
<sequence length="189" mass="21259">MQRFSRYAPLELEAHPDPGTEDRSGPTLTLGSLFTMLVTVGGEDVPPEYVAACRDIDPAAWYLGQDLETILNKLEDRDPALPELIGRSIYFMFRTQLHGLGIKTTTDFMVQLPIMWTFATRGDSGTWRATMMGARHAIVESHQPFNCHFEAGGLRGFIEALDGYDVEIIHSTCIRKGAPFCTFDTRWQE</sequence>
<evidence type="ECO:0000256" key="1">
    <source>
        <dbReference type="SAM" id="MobiDB-lite"/>
    </source>
</evidence>
<feature type="compositionally biased region" description="Basic and acidic residues" evidence="1">
    <location>
        <begin position="12"/>
        <end position="24"/>
    </location>
</feature>
<gene>
    <name evidence="2" type="ORF">E8A74_17125</name>
</gene>
<feature type="region of interest" description="Disordered" evidence="1">
    <location>
        <begin position="1"/>
        <end position="25"/>
    </location>
</feature>
<evidence type="ECO:0000313" key="2">
    <source>
        <dbReference type="EMBL" id="TKD07500.1"/>
    </source>
</evidence>
<organism evidence="2 3">
    <name type="scientific">Polyangium fumosum</name>
    <dbReference type="NCBI Taxonomy" id="889272"/>
    <lineage>
        <taxon>Bacteria</taxon>
        <taxon>Pseudomonadati</taxon>
        <taxon>Myxococcota</taxon>
        <taxon>Polyangia</taxon>
        <taxon>Polyangiales</taxon>
        <taxon>Polyangiaceae</taxon>
        <taxon>Polyangium</taxon>
    </lineage>
</organism>
<accession>A0A4U1JDY7</accession>
<dbReference type="Gene3D" id="3.30.1380.20">
    <property type="entry name" value="Trafficking protein particle complex subunit 3"/>
    <property type="match status" value="1"/>
</dbReference>
<proteinExistence type="predicted"/>
<dbReference type="InterPro" id="IPR024096">
    <property type="entry name" value="NO_sig/Golgi_transp_ligand-bd"/>
</dbReference>
<dbReference type="EMBL" id="SSMQ01000016">
    <property type="protein sequence ID" value="TKD07500.1"/>
    <property type="molecule type" value="Genomic_DNA"/>
</dbReference>
<dbReference type="OrthoDB" id="152736at2"/>
<comment type="caution">
    <text evidence="2">The sequence shown here is derived from an EMBL/GenBank/DDBJ whole genome shotgun (WGS) entry which is preliminary data.</text>
</comment>
<dbReference type="AlphaFoldDB" id="A0A4U1JDY7"/>
<evidence type="ECO:0000313" key="3">
    <source>
        <dbReference type="Proteomes" id="UP000309215"/>
    </source>
</evidence>
<dbReference type="RefSeq" id="WP_136930096.1">
    <property type="nucleotide sequence ID" value="NZ_SSMQ01000016.1"/>
</dbReference>
<name>A0A4U1JDY7_9BACT</name>